<organism evidence="2 3">
    <name type="scientific">beta proteobacterium KB13</name>
    <dbReference type="NCBI Taxonomy" id="314607"/>
    <lineage>
        <taxon>Bacteria</taxon>
        <taxon>Pseudomonadati</taxon>
        <taxon>Pseudomonadota</taxon>
        <taxon>Betaproteobacteria</taxon>
        <taxon>Nitrosomonadales</taxon>
        <taxon>OM43 clade</taxon>
    </lineage>
</organism>
<accession>B6BUI7</accession>
<evidence type="ECO:0000313" key="3">
    <source>
        <dbReference type="Proteomes" id="UP000004188"/>
    </source>
</evidence>
<evidence type="ECO:0000256" key="1">
    <source>
        <dbReference type="SAM" id="MobiDB-lite"/>
    </source>
</evidence>
<gene>
    <name evidence="2" type="ORF">KB13_443</name>
</gene>
<proteinExistence type="predicted"/>
<dbReference type="EMBL" id="DS995299">
    <property type="protein sequence ID" value="EDZ64311.1"/>
    <property type="molecule type" value="Genomic_DNA"/>
</dbReference>
<protein>
    <submittedName>
        <fullName evidence="2">Uncharacterized protein</fullName>
    </submittedName>
</protein>
<dbReference type="Proteomes" id="UP000004188">
    <property type="component" value="Unassembled WGS sequence"/>
</dbReference>
<name>B6BUI7_9PROT</name>
<evidence type="ECO:0000313" key="2">
    <source>
        <dbReference type="EMBL" id="EDZ64311.1"/>
    </source>
</evidence>
<dbReference type="AlphaFoldDB" id="B6BUI7"/>
<sequence length="39" mass="4146">MRNAGGIRSANADMSSDKVCERHTRRKPKVSCATLIGAG</sequence>
<keyword evidence="3" id="KW-1185">Reference proteome</keyword>
<feature type="region of interest" description="Disordered" evidence="1">
    <location>
        <begin position="1"/>
        <end position="39"/>
    </location>
</feature>
<dbReference type="HOGENOM" id="CLU_3305385_0_0_4"/>
<reference evidence="3" key="1">
    <citation type="journal article" date="2012" name="Stand. Genomic Sci.">
        <title>Genome sequence of strain HIMB624, a cultured representative from the OM43 clade of marine Betaproteobacteria.</title>
        <authorList>
            <person name="Huggett M.J."/>
            <person name="Hayakawa D.H."/>
            <person name="Rappe M.S."/>
        </authorList>
    </citation>
    <scope>NUCLEOTIDE SEQUENCE [LARGE SCALE GENOMIC DNA]</scope>
    <source>
        <strain evidence="3">KB13</strain>
    </source>
</reference>